<comment type="caution">
    <text evidence="1">The sequence shown here is derived from an EMBL/GenBank/DDBJ whole genome shotgun (WGS) entry which is preliminary data.</text>
</comment>
<proteinExistence type="predicted"/>
<keyword evidence="2" id="KW-1185">Reference proteome</keyword>
<organism evidence="1 2">
    <name type="scientific">Mycena rosella</name>
    <name type="common">Pink bonnet</name>
    <name type="synonym">Agaricus rosellus</name>
    <dbReference type="NCBI Taxonomy" id="1033263"/>
    <lineage>
        <taxon>Eukaryota</taxon>
        <taxon>Fungi</taxon>
        <taxon>Dikarya</taxon>
        <taxon>Basidiomycota</taxon>
        <taxon>Agaricomycotina</taxon>
        <taxon>Agaricomycetes</taxon>
        <taxon>Agaricomycetidae</taxon>
        <taxon>Agaricales</taxon>
        <taxon>Marasmiineae</taxon>
        <taxon>Mycenaceae</taxon>
        <taxon>Mycena</taxon>
    </lineage>
</organism>
<evidence type="ECO:0000313" key="1">
    <source>
        <dbReference type="EMBL" id="KAJ7693180.1"/>
    </source>
</evidence>
<protein>
    <submittedName>
        <fullName evidence="1">Uncharacterized protein</fullName>
    </submittedName>
</protein>
<dbReference type="EMBL" id="JARKIE010000047">
    <property type="protein sequence ID" value="KAJ7693180.1"/>
    <property type="molecule type" value="Genomic_DNA"/>
</dbReference>
<reference evidence="1" key="1">
    <citation type="submission" date="2023-03" db="EMBL/GenBank/DDBJ databases">
        <title>Massive genome expansion in bonnet fungi (Mycena s.s.) driven by repeated elements and novel gene families across ecological guilds.</title>
        <authorList>
            <consortium name="Lawrence Berkeley National Laboratory"/>
            <person name="Harder C.B."/>
            <person name="Miyauchi S."/>
            <person name="Viragh M."/>
            <person name="Kuo A."/>
            <person name="Thoen E."/>
            <person name="Andreopoulos B."/>
            <person name="Lu D."/>
            <person name="Skrede I."/>
            <person name="Drula E."/>
            <person name="Henrissat B."/>
            <person name="Morin E."/>
            <person name="Kohler A."/>
            <person name="Barry K."/>
            <person name="LaButti K."/>
            <person name="Morin E."/>
            <person name="Salamov A."/>
            <person name="Lipzen A."/>
            <person name="Mereny Z."/>
            <person name="Hegedus B."/>
            <person name="Baldrian P."/>
            <person name="Stursova M."/>
            <person name="Weitz H."/>
            <person name="Taylor A."/>
            <person name="Grigoriev I.V."/>
            <person name="Nagy L.G."/>
            <person name="Martin F."/>
            <person name="Kauserud H."/>
        </authorList>
    </citation>
    <scope>NUCLEOTIDE SEQUENCE</scope>
    <source>
        <strain evidence="1">CBHHK067</strain>
    </source>
</reference>
<gene>
    <name evidence="1" type="ORF">B0H17DRAFT_1132653</name>
</gene>
<accession>A0AAD7GG82</accession>
<evidence type="ECO:0000313" key="2">
    <source>
        <dbReference type="Proteomes" id="UP001221757"/>
    </source>
</evidence>
<sequence>MSGMDLPSTAQKPCLFYTCCSTASGARRISRRPKVTDHHHLPRSNTLVFGARTREETETPERKAGNTLVSRVSCFGEDPNQRMHWCESEHEAKYDGICGAFAEVKTRTNGNAGASPRVATDSGGVNGEQWPCPKGQGPSPKYGRVGRVICAWGCRHGMGETRGHTQSVYSPHNIILFNEKDLLFGSGLRWSQVELTNHPAVVDTVQHPGLKLSIQTARYGWFQAPDAAKEIFWKEWRWWMAALQKCRRAVM</sequence>
<dbReference type="AlphaFoldDB" id="A0AAD7GG82"/>
<dbReference type="Proteomes" id="UP001221757">
    <property type="component" value="Unassembled WGS sequence"/>
</dbReference>
<name>A0AAD7GG82_MYCRO</name>